<evidence type="ECO:0000313" key="8">
    <source>
        <dbReference type="EMBL" id="OKL50638.1"/>
    </source>
</evidence>
<keyword evidence="9" id="KW-1185">Reference proteome</keyword>
<comment type="caution">
    <text evidence="8">The sequence shown here is derived from an EMBL/GenBank/DDBJ whole genome shotgun (WGS) entry which is preliminary data.</text>
</comment>
<evidence type="ECO:0000259" key="7">
    <source>
        <dbReference type="Pfam" id="PF00482"/>
    </source>
</evidence>
<gene>
    <name evidence="8" type="ORF">BM477_01415</name>
</gene>
<feature type="transmembrane region" description="Helical" evidence="6">
    <location>
        <begin position="125"/>
        <end position="145"/>
    </location>
</feature>
<dbReference type="Pfam" id="PF00482">
    <property type="entry name" value="T2SSF"/>
    <property type="match status" value="1"/>
</dbReference>
<feature type="transmembrane region" description="Helical" evidence="6">
    <location>
        <begin position="151"/>
        <end position="171"/>
    </location>
</feature>
<sequence length="327" mass="34450">MVTLKQLRERVAVTDPAKELEDCARHLREVSAEIAAGASPLAAWQQQYRLSPGPGICWQQQVARQLENQYSLLPAGMVSGIKAALQLIEHYGIEAVSVHDLLAENLESQAGMMTQRSSLIAGPQASARLLAWLPVAAIAAGELAGLGVVRILFATVIGWICLLLSAGLIAFGRWWSGALVREAERAGQNTGPLPAQLVAVLLAELVSSGQSPVAGLDALGQFGADRNLSRIAAQMRSRMEVPPAQLFGAEVGPLLEALRKVFESGADPQALLTHAGEVSRRAARQQIVVAAGRLSSLIVLPLALCFLPAFMLAGVVPAVLSLVGGFG</sequence>
<evidence type="ECO:0000313" key="9">
    <source>
        <dbReference type="Proteomes" id="UP000186465"/>
    </source>
</evidence>
<keyword evidence="4 6" id="KW-1133">Transmembrane helix</keyword>
<dbReference type="STRING" id="156892.BM477_01415"/>
<proteinExistence type="predicted"/>
<comment type="subcellular location">
    <subcellularLocation>
        <location evidence="1">Cell membrane</location>
        <topology evidence="1">Multi-pass membrane protein</topology>
    </subcellularLocation>
</comment>
<keyword evidence="5 6" id="KW-0472">Membrane</keyword>
<dbReference type="OrthoDB" id="3267562at2"/>
<feature type="domain" description="Type II secretion system protein GspF" evidence="7">
    <location>
        <begin position="201"/>
        <end position="314"/>
    </location>
</feature>
<organism evidence="8 9">
    <name type="scientific">Boudabousia marimammalium</name>
    <dbReference type="NCBI Taxonomy" id="156892"/>
    <lineage>
        <taxon>Bacteria</taxon>
        <taxon>Bacillati</taxon>
        <taxon>Actinomycetota</taxon>
        <taxon>Actinomycetes</taxon>
        <taxon>Actinomycetales</taxon>
        <taxon>Actinomycetaceae</taxon>
        <taxon>Boudabousia</taxon>
    </lineage>
</organism>
<evidence type="ECO:0000256" key="3">
    <source>
        <dbReference type="ARBA" id="ARBA00022692"/>
    </source>
</evidence>
<evidence type="ECO:0000256" key="2">
    <source>
        <dbReference type="ARBA" id="ARBA00022475"/>
    </source>
</evidence>
<evidence type="ECO:0000256" key="4">
    <source>
        <dbReference type="ARBA" id="ARBA00022989"/>
    </source>
</evidence>
<feature type="transmembrane region" description="Helical" evidence="6">
    <location>
        <begin position="294"/>
        <end position="320"/>
    </location>
</feature>
<evidence type="ECO:0000256" key="6">
    <source>
        <dbReference type="SAM" id="Phobius"/>
    </source>
</evidence>
<name>A0A1Q5PSW8_9ACTO</name>
<dbReference type="InterPro" id="IPR018076">
    <property type="entry name" value="T2SS_GspF_dom"/>
</dbReference>
<keyword evidence="3 6" id="KW-0812">Transmembrane</keyword>
<reference evidence="9" key="1">
    <citation type="submission" date="2016-11" db="EMBL/GenBank/DDBJ databases">
        <title>Actinomyces gypaetusis sp. nov. isolated from Gypaetus barbatus in Qinghai Tibet Plateau China.</title>
        <authorList>
            <person name="Meng X."/>
        </authorList>
    </citation>
    <scope>NUCLEOTIDE SEQUENCE [LARGE SCALE GENOMIC DNA]</scope>
    <source>
        <strain evidence="9">DSM 15383</strain>
    </source>
</reference>
<dbReference type="GO" id="GO:0005886">
    <property type="term" value="C:plasma membrane"/>
    <property type="evidence" value="ECO:0007669"/>
    <property type="project" value="UniProtKB-SubCell"/>
</dbReference>
<dbReference type="EMBL" id="MPDM01000001">
    <property type="protein sequence ID" value="OKL50638.1"/>
    <property type="molecule type" value="Genomic_DNA"/>
</dbReference>
<accession>A0A1Q5PSW8</accession>
<evidence type="ECO:0000256" key="1">
    <source>
        <dbReference type="ARBA" id="ARBA00004651"/>
    </source>
</evidence>
<dbReference type="RefSeq" id="WP_075360876.1">
    <property type="nucleotide sequence ID" value="NZ_MPDM01000001.1"/>
</dbReference>
<dbReference type="Proteomes" id="UP000186465">
    <property type="component" value="Unassembled WGS sequence"/>
</dbReference>
<evidence type="ECO:0000256" key="5">
    <source>
        <dbReference type="ARBA" id="ARBA00023136"/>
    </source>
</evidence>
<keyword evidence="2" id="KW-1003">Cell membrane</keyword>
<protein>
    <recommendedName>
        <fullName evidence="7">Type II secretion system protein GspF domain-containing protein</fullName>
    </recommendedName>
</protein>
<dbReference type="AlphaFoldDB" id="A0A1Q5PSW8"/>